<evidence type="ECO:0000256" key="7">
    <source>
        <dbReference type="SAM" id="Phobius"/>
    </source>
</evidence>
<keyword evidence="6" id="KW-0862">Zinc</keyword>
<dbReference type="AlphaFoldDB" id="A0A0B4H379"/>
<evidence type="ECO:0000313" key="8">
    <source>
        <dbReference type="EMBL" id="KID84226.1"/>
    </source>
</evidence>
<comment type="caution">
    <text evidence="8">The sequence shown here is derived from an EMBL/GenBank/DDBJ whole genome shotgun (WGS) entry which is preliminary data.</text>
</comment>
<keyword evidence="5 7" id="KW-0472">Membrane</keyword>
<keyword evidence="6" id="KW-0479">Metal-binding</keyword>
<comment type="similarity">
    <text evidence="2">Belongs to the ADIPOR family.</text>
</comment>
<evidence type="ECO:0000256" key="1">
    <source>
        <dbReference type="ARBA" id="ARBA00004141"/>
    </source>
</evidence>
<accession>A0A0B4H379</accession>
<feature type="transmembrane region" description="Helical" evidence="7">
    <location>
        <begin position="149"/>
        <end position="167"/>
    </location>
</feature>
<gene>
    <name evidence="8" type="ORF">MGU_08529</name>
</gene>
<feature type="transmembrane region" description="Helical" evidence="7">
    <location>
        <begin position="278"/>
        <end position="298"/>
    </location>
</feature>
<keyword evidence="9" id="KW-1185">Reference proteome</keyword>
<keyword evidence="8" id="KW-0675">Receptor</keyword>
<feature type="transmembrane region" description="Helical" evidence="7">
    <location>
        <begin position="240"/>
        <end position="258"/>
    </location>
</feature>
<evidence type="ECO:0000256" key="2">
    <source>
        <dbReference type="ARBA" id="ARBA00007018"/>
    </source>
</evidence>
<feature type="binding site" evidence="6">
    <location>
        <position position="133"/>
    </location>
    <ligand>
        <name>Zn(2+)</name>
        <dbReference type="ChEBI" id="CHEBI:29105"/>
    </ligand>
</feature>
<feature type="transmembrane region" description="Helical" evidence="7">
    <location>
        <begin position="179"/>
        <end position="198"/>
    </location>
</feature>
<feature type="binding site" evidence="6">
    <location>
        <position position="280"/>
    </location>
    <ligand>
        <name>Zn(2+)</name>
        <dbReference type="ChEBI" id="CHEBI:29105"/>
    </ligand>
</feature>
<keyword evidence="4 7" id="KW-1133">Transmembrane helix</keyword>
<feature type="transmembrane region" description="Helical" evidence="7">
    <location>
        <begin position="210"/>
        <end position="228"/>
    </location>
</feature>
<feature type="transmembrane region" description="Helical" evidence="7">
    <location>
        <begin position="109"/>
        <end position="129"/>
    </location>
</feature>
<protein>
    <submittedName>
        <fullName evidence="8">Adiponectin receptor protein 1</fullName>
    </submittedName>
</protein>
<evidence type="ECO:0000256" key="4">
    <source>
        <dbReference type="ARBA" id="ARBA00022989"/>
    </source>
</evidence>
<dbReference type="Proteomes" id="UP000031192">
    <property type="component" value="Unassembled WGS sequence"/>
</dbReference>
<dbReference type="HOGENOM" id="CLU_906380_0_0_1"/>
<dbReference type="Pfam" id="PF03006">
    <property type="entry name" value="HlyIII"/>
    <property type="match status" value="1"/>
</dbReference>
<organism evidence="8 9">
    <name type="scientific">Metarhizium guizhouense (strain ARSEF 977)</name>
    <dbReference type="NCBI Taxonomy" id="1276136"/>
    <lineage>
        <taxon>Eukaryota</taxon>
        <taxon>Fungi</taxon>
        <taxon>Dikarya</taxon>
        <taxon>Ascomycota</taxon>
        <taxon>Pezizomycotina</taxon>
        <taxon>Sordariomycetes</taxon>
        <taxon>Hypocreomycetidae</taxon>
        <taxon>Hypocreales</taxon>
        <taxon>Clavicipitaceae</taxon>
        <taxon>Metarhizium</taxon>
    </lineage>
</organism>
<feature type="binding site" evidence="6">
    <location>
        <position position="276"/>
    </location>
    <ligand>
        <name>Zn(2+)</name>
        <dbReference type="ChEBI" id="CHEBI:29105"/>
    </ligand>
</feature>
<dbReference type="PANTHER" id="PTHR20855:SF52">
    <property type="entry name" value="ADIPONECTIN RECEPTOR PROTEIN"/>
    <property type="match status" value="1"/>
</dbReference>
<proteinExistence type="inferred from homology"/>
<reference evidence="8 9" key="1">
    <citation type="journal article" date="2014" name="Proc. Natl. Acad. Sci. U.S.A.">
        <title>Trajectory and genomic determinants of fungal-pathogen speciation and host adaptation.</title>
        <authorList>
            <person name="Hu X."/>
            <person name="Xiao G."/>
            <person name="Zheng P."/>
            <person name="Shang Y."/>
            <person name="Su Y."/>
            <person name="Zhang X."/>
            <person name="Liu X."/>
            <person name="Zhan S."/>
            <person name="St Leger R.J."/>
            <person name="Wang C."/>
        </authorList>
    </citation>
    <scope>NUCLEOTIDE SEQUENCE [LARGE SCALE GENOMIC DNA]</scope>
    <source>
        <strain evidence="8 9">ARSEF 977</strain>
    </source>
</reference>
<name>A0A0B4H379_METGA</name>
<dbReference type="EMBL" id="AZNH01000045">
    <property type="protein sequence ID" value="KID84226.1"/>
    <property type="molecule type" value="Genomic_DNA"/>
</dbReference>
<dbReference type="InterPro" id="IPR004254">
    <property type="entry name" value="AdipoR/HlyIII-related"/>
</dbReference>
<evidence type="ECO:0000313" key="9">
    <source>
        <dbReference type="Proteomes" id="UP000031192"/>
    </source>
</evidence>
<evidence type="ECO:0000256" key="3">
    <source>
        <dbReference type="ARBA" id="ARBA00022692"/>
    </source>
</evidence>
<dbReference type="GO" id="GO:0016020">
    <property type="term" value="C:membrane"/>
    <property type="evidence" value="ECO:0007669"/>
    <property type="project" value="UniProtKB-SubCell"/>
</dbReference>
<evidence type="ECO:0000256" key="5">
    <source>
        <dbReference type="ARBA" id="ARBA00023136"/>
    </source>
</evidence>
<dbReference type="GO" id="GO:0038023">
    <property type="term" value="F:signaling receptor activity"/>
    <property type="evidence" value="ECO:0007669"/>
    <property type="project" value="TreeGrafter"/>
</dbReference>
<sequence>MESEMRQRLSLLSRIIIPTFQRMPRCCEKPRRDYYFSSTSCQNGQRTTSTFVPAGGPRRICTGNASKALDTSTTNPATYTFISLQPSGWSCWGHGGACTQRSGIQTPTLMTASSLFPFFLGAIVCYLLSTTYHVLSNHSHATHLFCLELDFLGILAVTAGCFSPGLWYTFSCASRRVKFTWIAVDLAAQFLATMLAIFVKSFQAPKTRPLRGLVFSAMASSAFYPIIIKILQVGWSRADAEYGASFDALTILIYLYSVTTYASWKPGCFDIWGHSHQIFHVGMAIGRTVHFLAFARALDQFYAIKQG</sequence>
<comment type="subcellular location">
    <subcellularLocation>
        <location evidence="1">Membrane</location>
        <topology evidence="1">Multi-pass membrane protein</topology>
    </subcellularLocation>
</comment>
<dbReference type="GO" id="GO:0046872">
    <property type="term" value="F:metal ion binding"/>
    <property type="evidence" value="ECO:0007669"/>
    <property type="project" value="UniProtKB-KW"/>
</dbReference>
<keyword evidence="3 7" id="KW-0812">Transmembrane</keyword>
<dbReference type="PANTHER" id="PTHR20855">
    <property type="entry name" value="ADIPOR/PROGESTIN RECEPTOR-RELATED"/>
    <property type="match status" value="1"/>
</dbReference>
<evidence type="ECO:0000256" key="6">
    <source>
        <dbReference type="PIRSR" id="PIRSR604254-1"/>
    </source>
</evidence>